<dbReference type="EMBL" id="UOES01000124">
    <property type="protein sequence ID" value="VAW26638.1"/>
    <property type="molecule type" value="Genomic_DNA"/>
</dbReference>
<reference evidence="1" key="1">
    <citation type="submission" date="2018-06" db="EMBL/GenBank/DDBJ databases">
        <authorList>
            <person name="Zhirakovskaya E."/>
        </authorList>
    </citation>
    <scope>NUCLEOTIDE SEQUENCE</scope>
</reference>
<organism evidence="1">
    <name type="scientific">hydrothermal vent metagenome</name>
    <dbReference type="NCBI Taxonomy" id="652676"/>
    <lineage>
        <taxon>unclassified sequences</taxon>
        <taxon>metagenomes</taxon>
        <taxon>ecological metagenomes</taxon>
    </lineage>
</organism>
<protein>
    <submittedName>
        <fullName evidence="1">Uncharacterized protein</fullName>
    </submittedName>
</protein>
<evidence type="ECO:0000313" key="1">
    <source>
        <dbReference type="EMBL" id="VAW26638.1"/>
    </source>
</evidence>
<gene>
    <name evidence="1" type="ORF">MNBD_BACTEROID06-1228</name>
</gene>
<name>A0A3B0U8D4_9ZZZZ</name>
<proteinExistence type="predicted"/>
<accession>A0A3B0U8D4</accession>
<sequence length="146" mass="16577">MKKKNTIFLLVIAIQFLFANISFASSVWFNNPTNGEVITLTTSKTTVLVNLQYGKSISSGYGGFVKLFAHNNIEQSSQSDDGIQQLWYLTPGTYTWKLELWEYDILHQMDKKAETTITFHVKHTITVKNIFNAGSIINPAEINRNI</sequence>
<dbReference type="AlphaFoldDB" id="A0A3B0U8D4"/>